<evidence type="ECO:0000313" key="3">
    <source>
        <dbReference type="Proteomes" id="UP000062519"/>
    </source>
</evidence>
<protein>
    <recommendedName>
        <fullName evidence="1">N-acetyltransferase domain-containing protein</fullName>
    </recommendedName>
</protein>
<dbReference type="KEGG" id="buu:WS70_21760"/>
<dbReference type="EMBL" id="CP013387">
    <property type="protein sequence ID" value="AOJ04457.1"/>
    <property type="molecule type" value="Genomic_DNA"/>
</dbReference>
<dbReference type="Proteomes" id="UP000062519">
    <property type="component" value="Chromosome 2"/>
</dbReference>
<dbReference type="CDD" id="cd04301">
    <property type="entry name" value="NAT_SF"/>
    <property type="match status" value="1"/>
</dbReference>
<reference evidence="2 3" key="1">
    <citation type="submission" date="2015-12" db="EMBL/GenBank/DDBJ databases">
        <title>Diversity of Burkholderia near neighbor genomes.</title>
        <authorList>
            <person name="Sahl J."/>
            <person name="Wagner D."/>
            <person name="Keim P."/>
        </authorList>
    </citation>
    <scope>NUCLEOTIDE SEQUENCE [LARGE SCALE GENOMIC DNA]</scope>
    <source>
        <strain evidence="2 3">BDU6</strain>
    </source>
</reference>
<dbReference type="Pfam" id="PF00583">
    <property type="entry name" value="Acetyltransf_1"/>
    <property type="match status" value="1"/>
</dbReference>
<proteinExistence type="predicted"/>
<dbReference type="InterPro" id="IPR016181">
    <property type="entry name" value="Acyl_CoA_acyltransferase"/>
</dbReference>
<organism evidence="2 3">
    <name type="scientific">Burkholderia mayonis</name>
    <dbReference type="NCBI Taxonomy" id="1385591"/>
    <lineage>
        <taxon>Bacteria</taxon>
        <taxon>Pseudomonadati</taxon>
        <taxon>Pseudomonadota</taxon>
        <taxon>Betaproteobacteria</taxon>
        <taxon>Burkholderiales</taxon>
        <taxon>Burkholderiaceae</taxon>
        <taxon>Burkholderia</taxon>
        <taxon>pseudomallei group</taxon>
    </lineage>
</organism>
<evidence type="ECO:0000313" key="2">
    <source>
        <dbReference type="EMBL" id="AOJ04457.1"/>
    </source>
</evidence>
<evidence type="ECO:0000259" key="1">
    <source>
        <dbReference type="PROSITE" id="PS51186"/>
    </source>
</evidence>
<dbReference type="SUPFAM" id="SSF55729">
    <property type="entry name" value="Acyl-CoA N-acyltransferases (Nat)"/>
    <property type="match status" value="1"/>
</dbReference>
<feature type="domain" description="N-acetyltransferase" evidence="1">
    <location>
        <begin position="1"/>
        <end position="64"/>
    </location>
</feature>
<dbReference type="AlphaFoldDB" id="A0A1B4FLC4"/>
<dbReference type="Gene3D" id="3.40.630.30">
    <property type="match status" value="1"/>
</dbReference>
<name>A0A1B4FLC4_9BURK</name>
<dbReference type="InterPro" id="IPR000182">
    <property type="entry name" value="GNAT_dom"/>
</dbReference>
<gene>
    <name evidence="2" type="ORF">WS70_21760</name>
</gene>
<dbReference type="PROSITE" id="PS51186">
    <property type="entry name" value="GNAT"/>
    <property type="match status" value="1"/>
</dbReference>
<accession>A0A1B4FLC4</accession>
<dbReference type="GO" id="GO:0016747">
    <property type="term" value="F:acyltransferase activity, transferring groups other than amino-acyl groups"/>
    <property type="evidence" value="ECO:0007669"/>
    <property type="project" value="InterPro"/>
</dbReference>
<keyword evidence="3" id="KW-1185">Reference proteome</keyword>
<sequence>MLNDDYVLIESVAVRPAYQGPCLARRLLDQAEQMAASSRRAEIRPYTNKQFARDVGMYVSPAIR</sequence>